<evidence type="ECO:0008006" key="3">
    <source>
        <dbReference type="Google" id="ProtNLM"/>
    </source>
</evidence>
<evidence type="ECO:0000313" key="2">
    <source>
        <dbReference type="Proteomes" id="UP000469558"/>
    </source>
</evidence>
<dbReference type="CDD" id="cd05120">
    <property type="entry name" value="APH_ChoK_like"/>
    <property type="match status" value="1"/>
</dbReference>
<comment type="caution">
    <text evidence="1">The sequence shown here is derived from an EMBL/GenBank/DDBJ whole genome shotgun (WGS) entry which is preliminary data.</text>
</comment>
<dbReference type="InterPro" id="IPR011009">
    <property type="entry name" value="Kinase-like_dom_sf"/>
</dbReference>
<dbReference type="OrthoDB" id="2906425at2759"/>
<organism evidence="1 2">
    <name type="scientific">Lachnellula suecica</name>
    <dbReference type="NCBI Taxonomy" id="602035"/>
    <lineage>
        <taxon>Eukaryota</taxon>
        <taxon>Fungi</taxon>
        <taxon>Dikarya</taxon>
        <taxon>Ascomycota</taxon>
        <taxon>Pezizomycotina</taxon>
        <taxon>Leotiomycetes</taxon>
        <taxon>Helotiales</taxon>
        <taxon>Lachnaceae</taxon>
        <taxon>Lachnellula</taxon>
    </lineage>
</organism>
<keyword evidence="2" id="KW-1185">Reference proteome</keyword>
<sequence>MVLSNLKLMLQGKSKSPKPSLPNTSELSDAHELTDDLSSNILEAHNFAAPTMESTKITHLYRETSSATRHLRLYARFLASLQGLRRRDPIARREVLRVNFPIRVVIKYGTDIRLSEASTLRFLAKTTSIPVPKIYCAFEHKGTNFIMMEYMKGETIRDVWNELSPAIRTELLQQLKGHFEELRNIPHPRPGTICALDGGPLIDRRIVDDEFGPFANEKDFNNFLRCGINEIDNNLSNFDQYYFGQDISVWGPGSRS</sequence>
<dbReference type="EMBL" id="QGMK01000255">
    <property type="protein sequence ID" value="TVY82937.1"/>
    <property type="molecule type" value="Genomic_DNA"/>
</dbReference>
<dbReference type="InterPro" id="IPR051678">
    <property type="entry name" value="AGP_Transferase"/>
</dbReference>
<dbReference type="AlphaFoldDB" id="A0A8T9CEH5"/>
<dbReference type="SUPFAM" id="SSF56112">
    <property type="entry name" value="Protein kinase-like (PK-like)"/>
    <property type="match status" value="1"/>
</dbReference>
<protein>
    <recommendedName>
        <fullName evidence="3">Aminoglycoside phosphotransferase domain-containing protein</fullName>
    </recommendedName>
</protein>
<evidence type="ECO:0000313" key="1">
    <source>
        <dbReference type="EMBL" id="TVY82937.1"/>
    </source>
</evidence>
<dbReference type="Proteomes" id="UP000469558">
    <property type="component" value="Unassembled WGS sequence"/>
</dbReference>
<dbReference type="PANTHER" id="PTHR21310">
    <property type="entry name" value="AMINOGLYCOSIDE PHOSPHOTRANSFERASE-RELATED-RELATED"/>
    <property type="match status" value="1"/>
</dbReference>
<dbReference type="PANTHER" id="PTHR21310:SF55">
    <property type="entry name" value="AMINOGLYCOSIDE PHOSPHOTRANSFERASE DOMAIN-CONTAINING PROTEIN"/>
    <property type="match status" value="1"/>
</dbReference>
<proteinExistence type="predicted"/>
<reference evidence="1 2" key="1">
    <citation type="submission" date="2018-05" db="EMBL/GenBank/DDBJ databases">
        <title>Genome sequencing and assembly of the regulated plant pathogen Lachnellula willkommii and related sister species for the development of diagnostic species identification markers.</title>
        <authorList>
            <person name="Giroux E."/>
            <person name="Bilodeau G."/>
        </authorList>
    </citation>
    <scope>NUCLEOTIDE SEQUENCE [LARGE SCALE GENOMIC DNA]</scope>
    <source>
        <strain evidence="1 2">CBS 268.59</strain>
    </source>
</reference>
<gene>
    <name evidence="1" type="ORF">LSUE1_G005288</name>
</gene>
<accession>A0A8T9CEH5</accession>
<name>A0A8T9CEH5_9HELO</name>